<keyword evidence="2" id="KW-1185">Reference proteome</keyword>
<protein>
    <submittedName>
        <fullName evidence="1">Uncharacterized protein</fullName>
    </submittedName>
</protein>
<evidence type="ECO:0000313" key="2">
    <source>
        <dbReference type="Proteomes" id="UP001500920"/>
    </source>
</evidence>
<dbReference type="Proteomes" id="UP001500920">
    <property type="component" value="Unassembled WGS sequence"/>
</dbReference>
<dbReference type="RefSeq" id="WP_344700583.1">
    <property type="nucleotide sequence ID" value="NZ_BAABCK010000001.1"/>
</dbReference>
<evidence type="ECO:0000313" key="1">
    <source>
        <dbReference type="EMBL" id="GAA3713266.1"/>
    </source>
</evidence>
<reference evidence="2" key="1">
    <citation type="journal article" date="2019" name="Int. J. Syst. Evol. Microbiol.">
        <title>The Global Catalogue of Microorganisms (GCM) 10K type strain sequencing project: providing services to taxonomists for standard genome sequencing and annotation.</title>
        <authorList>
            <consortium name="The Broad Institute Genomics Platform"/>
            <consortium name="The Broad Institute Genome Sequencing Center for Infectious Disease"/>
            <person name="Wu L."/>
            <person name="Ma J."/>
        </authorList>
    </citation>
    <scope>NUCLEOTIDE SEQUENCE [LARGE SCALE GENOMIC DNA]</scope>
    <source>
        <strain evidence="2">JCM 16981</strain>
    </source>
</reference>
<organism evidence="1 2">
    <name type="scientific">Salinicoccus jeotgali</name>
    <dbReference type="NCBI Taxonomy" id="381634"/>
    <lineage>
        <taxon>Bacteria</taxon>
        <taxon>Bacillati</taxon>
        <taxon>Bacillota</taxon>
        <taxon>Bacilli</taxon>
        <taxon>Bacillales</taxon>
        <taxon>Staphylococcaceae</taxon>
        <taxon>Salinicoccus</taxon>
    </lineage>
</organism>
<gene>
    <name evidence="1" type="ORF">GCM10022378_00190</name>
</gene>
<dbReference type="EMBL" id="BAABCK010000001">
    <property type="protein sequence ID" value="GAA3713266.1"/>
    <property type="molecule type" value="Genomic_DNA"/>
</dbReference>
<proteinExistence type="predicted"/>
<name>A0ABP7E232_9STAP</name>
<sequence length="139" mass="16629">MIKIKLENPDTNEKSEWFDLLIGNGTKEAHEHLYSTLREIYNNYDDCIITDIESDWARFDDYTALDDVVDTVRVLVTMFTDEMTIFKTLYKEGIHEPLDIANKVRYHDFKYYDDVTEDDEVWETVYFEKEKVTYAILEV</sequence>
<comment type="caution">
    <text evidence="1">The sequence shown here is derived from an EMBL/GenBank/DDBJ whole genome shotgun (WGS) entry which is preliminary data.</text>
</comment>
<accession>A0ABP7E232</accession>